<feature type="compositionally biased region" description="Gly residues" evidence="1">
    <location>
        <begin position="60"/>
        <end position="75"/>
    </location>
</feature>
<organism evidence="2 3">
    <name type="scientific">Polarella glacialis</name>
    <name type="common">Dinoflagellate</name>
    <dbReference type="NCBI Taxonomy" id="89957"/>
    <lineage>
        <taxon>Eukaryota</taxon>
        <taxon>Sar</taxon>
        <taxon>Alveolata</taxon>
        <taxon>Dinophyceae</taxon>
        <taxon>Suessiales</taxon>
        <taxon>Suessiaceae</taxon>
        <taxon>Polarella</taxon>
    </lineage>
</organism>
<name>A0A813G184_POLGL</name>
<keyword evidence="3" id="KW-1185">Reference proteome</keyword>
<sequence length="75" mass="7535">YKGNALDAVAQLYEHHGLDRPSGTVEKASKAAARRDVRGRGQRNREGDFDGDDTSSRASFGGGKGAGSGGGGGGG</sequence>
<feature type="non-terminal residue" evidence="2">
    <location>
        <position position="1"/>
    </location>
</feature>
<evidence type="ECO:0000256" key="1">
    <source>
        <dbReference type="SAM" id="MobiDB-lite"/>
    </source>
</evidence>
<feature type="non-terminal residue" evidence="2">
    <location>
        <position position="75"/>
    </location>
</feature>
<feature type="compositionally biased region" description="Basic and acidic residues" evidence="1">
    <location>
        <begin position="27"/>
        <end position="48"/>
    </location>
</feature>
<proteinExistence type="predicted"/>
<accession>A0A813G184</accession>
<dbReference type="Proteomes" id="UP000654075">
    <property type="component" value="Unassembled WGS sequence"/>
</dbReference>
<protein>
    <submittedName>
        <fullName evidence="2">Uncharacterized protein</fullName>
    </submittedName>
</protein>
<gene>
    <name evidence="2" type="ORF">PGLA1383_LOCUS37775</name>
</gene>
<comment type="caution">
    <text evidence="2">The sequence shown here is derived from an EMBL/GenBank/DDBJ whole genome shotgun (WGS) entry which is preliminary data.</text>
</comment>
<dbReference type="EMBL" id="CAJNNV010027390">
    <property type="protein sequence ID" value="CAE8620207.1"/>
    <property type="molecule type" value="Genomic_DNA"/>
</dbReference>
<feature type="region of interest" description="Disordered" evidence="1">
    <location>
        <begin position="16"/>
        <end position="75"/>
    </location>
</feature>
<evidence type="ECO:0000313" key="2">
    <source>
        <dbReference type="EMBL" id="CAE8620207.1"/>
    </source>
</evidence>
<dbReference type="AlphaFoldDB" id="A0A813G184"/>
<evidence type="ECO:0000313" key="3">
    <source>
        <dbReference type="Proteomes" id="UP000654075"/>
    </source>
</evidence>
<reference evidence="2" key="1">
    <citation type="submission" date="2021-02" db="EMBL/GenBank/DDBJ databases">
        <authorList>
            <person name="Dougan E. K."/>
            <person name="Rhodes N."/>
            <person name="Thang M."/>
            <person name="Chan C."/>
        </authorList>
    </citation>
    <scope>NUCLEOTIDE SEQUENCE</scope>
</reference>